<name>A0A1W6MHA3_9FLAO</name>
<dbReference type="EMBL" id="CP019344">
    <property type="protein sequence ID" value="ARN76965.1"/>
    <property type="molecule type" value="Genomic_DNA"/>
</dbReference>
<dbReference type="Proteomes" id="UP000193431">
    <property type="component" value="Chromosome"/>
</dbReference>
<feature type="transmembrane region" description="Helical" evidence="1">
    <location>
        <begin position="71"/>
        <end position="95"/>
    </location>
</feature>
<keyword evidence="3" id="KW-1185">Reference proteome</keyword>
<sequence>MDQKTAENTFNDQFRDGYPAHNNLNTLATMHLIYGILSSLSSLFFIFYIFMGAALSDQIMRDSSSTPPFDVSVIFIIIGSVGIFFCILKAIFNFLSSSYLRKAKNFNFVFATEIINCISGVLGIVLGIFTFVEIHKPHVKELFHRNRS</sequence>
<keyword evidence="1" id="KW-0812">Transmembrane</keyword>
<evidence type="ECO:0000313" key="2">
    <source>
        <dbReference type="EMBL" id="ARN76965.1"/>
    </source>
</evidence>
<keyword evidence="1" id="KW-1133">Transmembrane helix</keyword>
<keyword evidence="1" id="KW-0472">Membrane</keyword>
<evidence type="ECO:0000256" key="1">
    <source>
        <dbReference type="SAM" id="Phobius"/>
    </source>
</evidence>
<evidence type="ECO:0000313" key="3">
    <source>
        <dbReference type="Proteomes" id="UP000193431"/>
    </source>
</evidence>
<accession>A0A1W6MHA3</accession>
<proteinExistence type="predicted"/>
<gene>
    <name evidence="2" type="ORF">BST97_02530</name>
</gene>
<feature type="transmembrane region" description="Helical" evidence="1">
    <location>
        <begin position="32"/>
        <end position="51"/>
    </location>
</feature>
<reference evidence="2 3" key="1">
    <citation type="submission" date="2016-11" db="EMBL/GenBank/DDBJ databases">
        <title>Trade-off between light-utilization and light-protection in marine flavobacteria.</title>
        <authorList>
            <person name="Kumagai Y."/>
        </authorList>
    </citation>
    <scope>NUCLEOTIDE SEQUENCE [LARGE SCALE GENOMIC DNA]</scope>
    <source>
        <strain evidence="2 3">JCM 13191</strain>
    </source>
</reference>
<protein>
    <submittedName>
        <fullName evidence="2">Uncharacterized protein</fullName>
    </submittedName>
</protein>
<dbReference type="OrthoDB" id="1452126at2"/>
<dbReference type="AlphaFoldDB" id="A0A1W6MHA3"/>
<dbReference type="RefSeq" id="WP_085765766.1">
    <property type="nucleotide sequence ID" value="NZ_CP019344.1"/>
</dbReference>
<feature type="transmembrane region" description="Helical" evidence="1">
    <location>
        <begin position="107"/>
        <end position="132"/>
    </location>
</feature>
<organism evidence="2 3">
    <name type="scientific">Nonlabens spongiae</name>
    <dbReference type="NCBI Taxonomy" id="331648"/>
    <lineage>
        <taxon>Bacteria</taxon>
        <taxon>Pseudomonadati</taxon>
        <taxon>Bacteroidota</taxon>
        <taxon>Flavobacteriia</taxon>
        <taxon>Flavobacteriales</taxon>
        <taxon>Flavobacteriaceae</taxon>
        <taxon>Nonlabens</taxon>
    </lineage>
</organism>